<dbReference type="InterPro" id="IPR005269">
    <property type="entry name" value="LOG"/>
</dbReference>
<dbReference type="EMBL" id="JBHSQI010000003">
    <property type="protein sequence ID" value="MFC6153574.1"/>
    <property type="molecule type" value="Genomic_DNA"/>
</dbReference>
<evidence type="ECO:0000256" key="1">
    <source>
        <dbReference type="ARBA" id="ARBA00006763"/>
    </source>
</evidence>
<dbReference type="RefSeq" id="WP_128221378.1">
    <property type="nucleotide sequence ID" value="NZ_CP034929.1"/>
</dbReference>
<comment type="catalytic activity">
    <reaction evidence="2">
        <text>N(6)-(dimethylallyl)adenosine 5'-phosphate + H2O = N(6)-dimethylallyladenine + D-ribose 5-phosphate</text>
        <dbReference type="Rhea" id="RHEA:48560"/>
        <dbReference type="ChEBI" id="CHEBI:15377"/>
        <dbReference type="ChEBI" id="CHEBI:17660"/>
        <dbReference type="ChEBI" id="CHEBI:57526"/>
        <dbReference type="ChEBI" id="CHEBI:78346"/>
        <dbReference type="EC" id="3.2.2.n1"/>
    </reaction>
</comment>
<dbReference type="Proteomes" id="UP001596098">
    <property type="component" value="Unassembled WGS sequence"/>
</dbReference>
<organism evidence="3 4">
    <name type="scientific">Nocardioides yefusunii</name>
    <dbReference type="NCBI Taxonomy" id="2500546"/>
    <lineage>
        <taxon>Bacteria</taxon>
        <taxon>Bacillati</taxon>
        <taxon>Actinomycetota</taxon>
        <taxon>Actinomycetes</taxon>
        <taxon>Propionibacteriales</taxon>
        <taxon>Nocardioidaceae</taxon>
        <taxon>Nocardioides</taxon>
    </lineage>
</organism>
<comment type="catalytic activity">
    <reaction evidence="2">
        <text>9-ribosyl-trans-zeatin 5'-phosphate + H2O = trans-zeatin + D-ribose 5-phosphate</text>
        <dbReference type="Rhea" id="RHEA:48564"/>
        <dbReference type="ChEBI" id="CHEBI:15377"/>
        <dbReference type="ChEBI" id="CHEBI:16522"/>
        <dbReference type="ChEBI" id="CHEBI:78346"/>
        <dbReference type="ChEBI" id="CHEBI:87947"/>
        <dbReference type="EC" id="3.2.2.n1"/>
    </reaction>
</comment>
<evidence type="ECO:0000256" key="2">
    <source>
        <dbReference type="RuleBase" id="RU363015"/>
    </source>
</evidence>
<comment type="caution">
    <text evidence="3">The sequence shown here is derived from an EMBL/GenBank/DDBJ whole genome shotgun (WGS) entry which is preliminary data.</text>
</comment>
<dbReference type="PANTHER" id="PTHR31223">
    <property type="entry name" value="LOG FAMILY PROTEIN YJL055W"/>
    <property type="match status" value="1"/>
</dbReference>
<dbReference type="PANTHER" id="PTHR31223:SF70">
    <property type="entry name" value="LOG FAMILY PROTEIN YJL055W"/>
    <property type="match status" value="1"/>
</dbReference>
<gene>
    <name evidence="3" type="ORF">ACFPWU_07835</name>
</gene>
<protein>
    <recommendedName>
        <fullName evidence="2">Cytokinin riboside 5'-monophosphate phosphoribohydrolase</fullName>
        <ecNumber evidence="2">3.2.2.n1</ecNumber>
    </recommendedName>
</protein>
<accession>A0ABW1QVM2</accession>
<dbReference type="Pfam" id="PF03641">
    <property type="entry name" value="Lysine_decarbox"/>
    <property type="match status" value="1"/>
</dbReference>
<proteinExistence type="inferred from homology"/>
<reference evidence="4" key="1">
    <citation type="journal article" date="2019" name="Int. J. Syst. Evol. Microbiol.">
        <title>The Global Catalogue of Microorganisms (GCM) 10K type strain sequencing project: providing services to taxonomists for standard genome sequencing and annotation.</title>
        <authorList>
            <consortium name="The Broad Institute Genomics Platform"/>
            <consortium name="The Broad Institute Genome Sequencing Center for Infectious Disease"/>
            <person name="Wu L."/>
            <person name="Ma J."/>
        </authorList>
    </citation>
    <scope>NUCLEOTIDE SEQUENCE [LARGE SCALE GENOMIC DNA]</scope>
    <source>
        <strain evidence="4">DFY28</strain>
    </source>
</reference>
<keyword evidence="2" id="KW-0378">Hydrolase</keyword>
<sequence length="197" mass="21560">MTSQLRRVAVFCGSSPGHDPAHSEAAYRLGRDLAERGIGLVYGGGGHGLMERVSQGALDGGGEVIGVIPTRMMAKEWGRQDLTELHVVDDMHVRKAMMAEFSDAFIALPGGLGTLEEIIEMWSWRSIEFNDDPVGFLNWGGFWTPLLEALEALTETGFVRREVFDDLVVAETLDEALVGLEARRGATFSDKARAPLR</sequence>
<dbReference type="EC" id="3.2.2.n1" evidence="2"/>
<evidence type="ECO:0000313" key="3">
    <source>
        <dbReference type="EMBL" id="MFC6153574.1"/>
    </source>
</evidence>
<dbReference type="InterPro" id="IPR031100">
    <property type="entry name" value="LOG_fam"/>
</dbReference>
<evidence type="ECO:0000313" key="4">
    <source>
        <dbReference type="Proteomes" id="UP001596098"/>
    </source>
</evidence>
<dbReference type="Gene3D" id="3.40.50.450">
    <property type="match status" value="1"/>
</dbReference>
<dbReference type="NCBIfam" id="TIGR00730">
    <property type="entry name" value="Rossman fold protein, TIGR00730 family"/>
    <property type="match status" value="1"/>
</dbReference>
<keyword evidence="2" id="KW-0203">Cytokinin biosynthesis</keyword>
<dbReference type="SUPFAM" id="SSF102405">
    <property type="entry name" value="MCP/YpsA-like"/>
    <property type="match status" value="1"/>
</dbReference>
<comment type="similarity">
    <text evidence="1 2">Belongs to the LOG family.</text>
</comment>
<keyword evidence="4" id="KW-1185">Reference proteome</keyword>
<name>A0ABW1QVM2_9ACTN</name>